<feature type="chain" id="PRO_5044999277" description="Flagella basal body P-ring formation protein FlgA" evidence="4">
    <location>
        <begin position="24"/>
        <end position="230"/>
    </location>
</feature>
<dbReference type="Gene3D" id="2.30.30.760">
    <property type="match status" value="1"/>
</dbReference>
<dbReference type="Pfam" id="PF17656">
    <property type="entry name" value="ChapFlgA_N"/>
    <property type="match status" value="1"/>
</dbReference>
<reference evidence="6 7" key="1">
    <citation type="journal article" date="2017" name="Int. J. Syst. Evol. Microbiol.">
        <title>Ramlibacter alkalitolerans sp. nov., alkali-tolerant bacterium isolated from soil of ginseng.</title>
        <authorList>
            <person name="Lee D.H."/>
            <person name="Cha C.J."/>
        </authorList>
    </citation>
    <scope>NUCLEOTIDE SEQUENCE [LARGE SCALE GENOMIC DNA]</scope>
    <source>
        <strain evidence="6 7">KACC 19305</strain>
    </source>
</reference>
<evidence type="ECO:0000259" key="5">
    <source>
        <dbReference type="SMART" id="SM00858"/>
    </source>
</evidence>
<keyword evidence="3 4" id="KW-0574">Periplasm</keyword>
<evidence type="ECO:0000256" key="1">
    <source>
        <dbReference type="ARBA" id="ARBA00004418"/>
    </source>
</evidence>
<feature type="domain" description="SAF" evidence="5">
    <location>
        <begin position="106"/>
        <end position="168"/>
    </location>
</feature>
<dbReference type="Pfam" id="PF13144">
    <property type="entry name" value="ChapFlgA"/>
    <property type="match status" value="1"/>
</dbReference>
<keyword evidence="2 4" id="KW-0732">Signal</keyword>
<dbReference type="Proteomes" id="UP000622707">
    <property type="component" value="Unassembled WGS sequence"/>
</dbReference>
<dbReference type="PANTHER" id="PTHR36307:SF1">
    <property type="entry name" value="FLAGELLA BASAL BODY P-RING FORMATION PROTEIN FLGA"/>
    <property type="match status" value="1"/>
</dbReference>
<dbReference type="PANTHER" id="PTHR36307">
    <property type="entry name" value="FLAGELLA BASAL BODY P-RING FORMATION PROTEIN FLGA"/>
    <property type="match status" value="1"/>
</dbReference>
<keyword evidence="6" id="KW-0282">Flagellum</keyword>
<dbReference type="EMBL" id="JAEQND010000003">
    <property type="protein sequence ID" value="MBL0424862.1"/>
    <property type="molecule type" value="Genomic_DNA"/>
</dbReference>
<dbReference type="SMART" id="SM00858">
    <property type="entry name" value="SAF"/>
    <property type="match status" value="1"/>
</dbReference>
<comment type="caution">
    <text evidence="6">The sequence shown here is derived from an EMBL/GenBank/DDBJ whole genome shotgun (WGS) entry which is preliminary data.</text>
</comment>
<evidence type="ECO:0000256" key="3">
    <source>
        <dbReference type="ARBA" id="ARBA00022764"/>
    </source>
</evidence>
<dbReference type="NCBIfam" id="TIGR03170">
    <property type="entry name" value="flgA_cterm"/>
    <property type="match status" value="1"/>
</dbReference>
<feature type="signal peptide" evidence="4">
    <location>
        <begin position="1"/>
        <end position="23"/>
    </location>
</feature>
<evidence type="ECO:0000256" key="2">
    <source>
        <dbReference type="ARBA" id="ARBA00022729"/>
    </source>
</evidence>
<keyword evidence="7" id="KW-1185">Reference proteome</keyword>
<dbReference type="Gene3D" id="3.90.1210.10">
    <property type="entry name" value="Antifreeze-like/N-acetylneuraminic acid synthase C-terminal domain"/>
    <property type="match status" value="1"/>
</dbReference>
<dbReference type="CDD" id="cd11614">
    <property type="entry name" value="SAF_CpaB_FlgA_like"/>
    <property type="match status" value="1"/>
</dbReference>
<keyword evidence="4" id="KW-1005">Bacterial flagellum biogenesis</keyword>
<dbReference type="InterPro" id="IPR017585">
    <property type="entry name" value="SAF_FlgA"/>
</dbReference>
<name>A0ABS1JKV2_9BURK</name>
<keyword evidence="6" id="KW-0966">Cell projection</keyword>
<evidence type="ECO:0000256" key="4">
    <source>
        <dbReference type="RuleBase" id="RU362063"/>
    </source>
</evidence>
<gene>
    <name evidence="6" type="primary">flgA</name>
    <name evidence="6" type="ORF">JI746_07060</name>
</gene>
<comment type="function">
    <text evidence="4">Involved in the assembly process of the P-ring formation. It may associate with FlgF on the rod constituting a structure essential for the P-ring assembly or may act as a modulator protein for the P-ring assembly.</text>
</comment>
<comment type="similarity">
    <text evidence="4">Belongs to the FlgA family.</text>
</comment>
<dbReference type="InterPro" id="IPR041231">
    <property type="entry name" value="FlgA_N"/>
</dbReference>
<proteinExistence type="inferred from homology"/>
<accession>A0ABS1JKV2</accession>
<dbReference type="RefSeq" id="WP_201688090.1">
    <property type="nucleotide sequence ID" value="NZ_JAEQND010000003.1"/>
</dbReference>
<dbReference type="InterPro" id="IPR039246">
    <property type="entry name" value="Flagellar_FlgA"/>
</dbReference>
<sequence length="230" mass="23972">MRALLLFLLMGAALVWRPLPARAQTPAIDEAALRAFVSQQAAGNAQASRFEVQVGSVDTSALAACRRTEAFLPPGARVWGRTSVGVRCAEGAAWTVLVPVTVRAWGPALVAATPLATGSTPSPDDVREQEVELTREPPGLLRDLSLVQGRTLVRPLAPGQTLRPEQFRAPVVVQAGDPVRLRIAGAGFAVSAAGQALGAAAEGQPVRVRSELGKILTGVARAGRVVDVAL</sequence>
<dbReference type="InterPro" id="IPR013974">
    <property type="entry name" value="SAF"/>
</dbReference>
<evidence type="ECO:0000313" key="6">
    <source>
        <dbReference type="EMBL" id="MBL0424862.1"/>
    </source>
</evidence>
<organism evidence="6 7">
    <name type="scientific">Ramlibacter alkalitolerans</name>
    <dbReference type="NCBI Taxonomy" id="2039631"/>
    <lineage>
        <taxon>Bacteria</taxon>
        <taxon>Pseudomonadati</taxon>
        <taxon>Pseudomonadota</taxon>
        <taxon>Betaproteobacteria</taxon>
        <taxon>Burkholderiales</taxon>
        <taxon>Comamonadaceae</taxon>
        <taxon>Ramlibacter</taxon>
    </lineage>
</organism>
<evidence type="ECO:0000313" key="7">
    <source>
        <dbReference type="Proteomes" id="UP000622707"/>
    </source>
</evidence>
<protein>
    <recommendedName>
        <fullName evidence="4">Flagella basal body P-ring formation protein FlgA</fullName>
    </recommendedName>
</protein>
<comment type="subcellular location">
    <subcellularLocation>
        <location evidence="1 4">Periplasm</location>
    </subcellularLocation>
</comment>
<keyword evidence="6" id="KW-0969">Cilium</keyword>